<evidence type="ECO:0000313" key="15">
    <source>
        <dbReference type="Proteomes" id="UP000066284"/>
    </source>
</evidence>
<comment type="catalytic activity">
    <reaction evidence="8 11">
        <text>L-proline + NADP(+) = (S)-1-pyrroline-5-carboxylate + NADPH + 2 H(+)</text>
        <dbReference type="Rhea" id="RHEA:14109"/>
        <dbReference type="ChEBI" id="CHEBI:15378"/>
        <dbReference type="ChEBI" id="CHEBI:17388"/>
        <dbReference type="ChEBI" id="CHEBI:57783"/>
        <dbReference type="ChEBI" id="CHEBI:58349"/>
        <dbReference type="ChEBI" id="CHEBI:60039"/>
        <dbReference type="EC" id="1.5.1.2"/>
    </reaction>
</comment>
<dbReference type="FunFam" id="1.10.3730.10:FF:000001">
    <property type="entry name" value="Pyrroline-5-carboxylate reductase"/>
    <property type="match status" value="1"/>
</dbReference>
<dbReference type="InterPro" id="IPR029036">
    <property type="entry name" value="P5CR_dimer"/>
</dbReference>
<dbReference type="FunFam" id="3.40.50.720:FF:000190">
    <property type="entry name" value="Pyrroline-5-carboxylate reductase"/>
    <property type="match status" value="1"/>
</dbReference>
<dbReference type="PROSITE" id="PS00521">
    <property type="entry name" value="P5CR"/>
    <property type="match status" value="1"/>
</dbReference>
<evidence type="ECO:0000256" key="6">
    <source>
        <dbReference type="ARBA" id="ARBA00022857"/>
    </source>
</evidence>
<evidence type="ECO:0000259" key="12">
    <source>
        <dbReference type="Pfam" id="PF03807"/>
    </source>
</evidence>
<organism evidence="14 15">
    <name type="scientific">Candidatus Nitrospira inopinata</name>
    <dbReference type="NCBI Taxonomy" id="1715989"/>
    <lineage>
        <taxon>Bacteria</taxon>
        <taxon>Pseudomonadati</taxon>
        <taxon>Nitrospirota</taxon>
        <taxon>Nitrospiria</taxon>
        <taxon>Nitrospirales</taxon>
        <taxon>Nitrospiraceae</taxon>
        <taxon>Nitrospira</taxon>
    </lineage>
</organism>
<keyword evidence="15" id="KW-1185">Reference proteome</keyword>
<evidence type="ECO:0000256" key="10">
    <source>
        <dbReference type="PIRSR" id="PIRSR000193-1"/>
    </source>
</evidence>
<keyword evidence="4 8" id="KW-0028">Amino-acid biosynthesis</keyword>
<feature type="binding site" evidence="10">
    <location>
        <position position="62"/>
    </location>
    <ligand>
        <name>NADPH</name>
        <dbReference type="ChEBI" id="CHEBI:57783"/>
    </ligand>
</feature>
<comment type="catalytic activity">
    <reaction evidence="8">
        <text>L-proline + NAD(+) = (S)-1-pyrroline-5-carboxylate + NADH + 2 H(+)</text>
        <dbReference type="Rhea" id="RHEA:14105"/>
        <dbReference type="ChEBI" id="CHEBI:15378"/>
        <dbReference type="ChEBI" id="CHEBI:17388"/>
        <dbReference type="ChEBI" id="CHEBI:57540"/>
        <dbReference type="ChEBI" id="CHEBI:57945"/>
        <dbReference type="ChEBI" id="CHEBI:60039"/>
        <dbReference type="EC" id="1.5.1.2"/>
    </reaction>
</comment>
<dbReference type="RefSeq" id="WP_231908703.1">
    <property type="nucleotide sequence ID" value="NZ_LN885086.1"/>
</dbReference>
<comment type="similarity">
    <text evidence="2 8 11">Belongs to the pyrroline-5-carboxylate reductase family.</text>
</comment>
<dbReference type="Pfam" id="PF03807">
    <property type="entry name" value="F420_oxidored"/>
    <property type="match status" value="1"/>
</dbReference>
<evidence type="ECO:0000256" key="1">
    <source>
        <dbReference type="ARBA" id="ARBA00004496"/>
    </source>
</evidence>
<proteinExistence type="inferred from homology"/>
<keyword evidence="5 8" id="KW-0641">Proline biosynthesis</keyword>
<dbReference type="HAMAP" id="MF_01925">
    <property type="entry name" value="P5C_reductase"/>
    <property type="match status" value="1"/>
</dbReference>
<name>A0A0S4KNC4_9BACT</name>
<dbReference type="GO" id="GO:0004735">
    <property type="term" value="F:pyrroline-5-carboxylate reductase activity"/>
    <property type="evidence" value="ECO:0007669"/>
    <property type="project" value="UniProtKB-UniRule"/>
</dbReference>
<evidence type="ECO:0000256" key="3">
    <source>
        <dbReference type="ARBA" id="ARBA00022490"/>
    </source>
</evidence>
<feature type="binding site" evidence="10">
    <location>
        <begin position="75"/>
        <end position="78"/>
    </location>
    <ligand>
        <name>NADP(+)</name>
        <dbReference type="ChEBI" id="CHEBI:58349"/>
    </ligand>
</feature>
<keyword evidence="7 8" id="KW-0560">Oxidoreductase</keyword>
<dbReference type="Gene3D" id="3.40.50.720">
    <property type="entry name" value="NAD(P)-binding Rossmann-like Domain"/>
    <property type="match status" value="1"/>
</dbReference>
<dbReference type="STRING" id="1715989.NITINOP_0287"/>
<evidence type="ECO:0000256" key="8">
    <source>
        <dbReference type="HAMAP-Rule" id="MF_01925"/>
    </source>
</evidence>
<accession>A0A0S4KNC4</accession>
<sequence>MSSLMSDRNVAFVGGGRMAEALIGGLVSAGLCGPDRIRAADPDADRRERLKRQFGIQVHESNREPVAWGDLIVLAVKPQVAGNVLRDLAGALADSLVVSVVAGLSIGRILDFCGPRTRVIRAMPNTPALVREGMTALAFGPGVQERDADLARRLFEAVGRVVSVEERLMDAVTGLSGSGPGYVFLVIEALTDGGVKMGLPRDVAGLLAAQTVLGAARMALETKEHPASLKDRVASPGGTTIVGLHCLERAGMRAALTDAVEAAAKRSQELGG</sequence>
<dbReference type="UniPathway" id="UPA00098">
    <property type="reaction ID" value="UER00361"/>
</dbReference>
<comment type="subcellular location">
    <subcellularLocation>
        <location evidence="1 8">Cytoplasm</location>
    </subcellularLocation>
</comment>
<dbReference type="AlphaFoldDB" id="A0A0S4KNC4"/>
<evidence type="ECO:0000256" key="11">
    <source>
        <dbReference type="RuleBase" id="RU003903"/>
    </source>
</evidence>
<dbReference type="EC" id="1.5.1.2" evidence="8 9"/>
<comment type="function">
    <text evidence="8">Catalyzes the reduction of 1-pyrroline-5-carboxylate (PCA) to L-proline.</text>
</comment>
<dbReference type="GO" id="GO:0005737">
    <property type="term" value="C:cytoplasm"/>
    <property type="evidence" value="ECO:0007669"/>
    <property type="project" value="UniProtKB-SubCell"/>
</dbReference>
<reference evidence="15" key="1">
    <citation type="submission" date="2015-09" db="EMBL/GenBank/DDBJ databases">
        <authorList>
            <person name="Daims H."/>
        </authorList>
    </citation>
    <scope>NUCLEOTIDE SEQUENCE [LARGE SCALE GENOMIC DNA]</scope>
</reference>
<evidence type="ECO:0000259" key="13">
    <source>
        <dbReference type="Pfam" id="PF14748"/>
    </source>
</evidence>
<dbReference type="EMBL" id="LN885086">
    <property type="protein sequence ID" value="CUQ65263.1"/>
    <property type="molecule type" value="Genomic_DNA"/>
</dbReference>
<keyword evidence="3 8" id="KW-0963">Cytoplasm</keyword>
<dbReference type="InterPro" id="IPR028939">
    <property type="entry name" value="P5C_Rdtase_cat_N"/>
</dbReference>
<feature type="domain" description="Pyrroline-5-carboxylate reductase catalytic N-terminal" evidence="12">
    <location>
        <begin position="10"/>
        <end position="103"/>
    </location>
</feature>
<feature type="domain" description="Pyrroline-5-carboxylate reductase dimerisation" evidence="13">
    <location>
        <begin position="166"/>
        <end position="270"/>
    </location>
</feature>
<dbReference type="InterPro" id="IPR008927">
    <property type="entry name" value="6-PGluconate_DH-like_C_sf"/>
</dbReference>
<dbReference type="InterPro" id="IPR053790">
    <property type="entry name" value="P5CR-like_CS"/>
</dbReference>
<dbReference type="InterPro" id="IPR036291">
    <property type="entry name" value="NAD(P)-bd_dom_sf"/>
</dbReference>
<dbReference type="PANTHER" id="PTHR11645:SF0">
    <property type="entry name" value="PYRROLINE-5-CARBOXYLATE REDUCTASE 3"/>
    <property type="match status" value="1"/>
</dbReference>
<dbReference type="NCBIfam" id="TIGR00112">
    <property type="entry name" value="proC"/>
    <property type="match status" value="1"/>
</dbReference>
<evidence type="ECO:0000256" key="5">
    <source>
        <dbReference type="ARBA" id="ARBA00022650"/>
    </source>
</evidence>
<dbReference type="SUPFAM" id="SSF48179">
    <property type="entry name" value="6-phosphogluconate dehydrogenase C-terminal domain-like"/>
    <property type="match status" value="1"/>
</dbReference>
<keyword evidence="6 8" id="KW-0521">NADP</keyword>
<comment type="pathway">
    <text evidence="8 11">Amino-acid biosynthesis; L-proline biosynthesis; L-proline from L-glutamate 5-semialdehyde: step 1/1.</text>
</comment>
<protein>
    <recommendedName>
        <fullName evidence="8 9">Pyrroline-5-carboxylate reductase</fullName>
        <shortName evidence="8">P5C reductase</shortName>
        <shortName evidence="8">P5CR</shortName>
        <ecNumber evidence="8 9">1.5.1.2</ecNumber>
    </recommendedName>
    <alternativeName>
        <fullName evidence="8">PCA reductase</fullName>
    </alternativeName>
</protein>
<evidence type="ECO:0000256" key="7">
    <source>
        <dbReference type="ARBA" id="ARBA00023002"/>
    </source>
</evidence>
<evidence type="ECO:0000256" key="4">
    <source>
        <dbReference type="ARBA" id="ARBA00022605"/>
    </source>
</evidence>
<dbReference type="PIRSF" id="PIRSF000193">
    <property type="entry name" value="Pyrrol-5-carb_rd"/>
    <property type="match status" value="1"/>
</dbReference>
<dbReference type="Pfam" id="PF14748">
    <property type="entry name" value="P5CR_dimer"/>
    <property type="match status" value="1"/>
</dbReference>
<dbReference type="InterPro" id="IPR000304">
    <property type="entry name" value="Pyrroline-COOH_reductase"/>
</dbReference>
<dbReference type="PANTHER" id="PTHR11645">
    <property type="entry name" value="PYRROLINE-5-CARBOXYLATE REDUCTASE"/>
    <property type="match status" value="1"/>
</dbReference>
<dbReference type="KEGG" id="nio:NITINOP_0287"/>
<dbReference type="Gene3D" id="1.10.3730.10">
    <property type="entry name" value="ProC C-terminal domain-like"/>
    <property type="match status" value="1"/>
</dbReference>
<evidence type="ECO:0000256" key="9">
    <source>
        <dbReference type="NCBIfam" id="TIGR00112"/>
    </source>
</evidence>
<evidence type="ECO:0000313" key="14">
    <source>
        <dbReference type="EMBL" id="CUQ65263.1"/>
    </source>
</evidence>
<dbReference type="GO" id="GO:0055129">
    <property type="term" value="P:L-proline biosynthetic process"/>
    <property type="evidence" value="ECO:0007669"/>
    <property type="project" value="UniProtKB-UniRule"/>
</dbReference>
<gene>
    <name evidence="8 14" type="primary">proC</name>
    <name evidence="14" type="ORF">NITINOP_0287</name>
</gene>
<evidence type="ECO:0000256" key="2">
    <source>
        <dbReference type="ARBA" id="ARBA00005525"/>
    </source>
</evidence>
<dbReference type="SUPFAM" id="SSF51735">
    <property type="entry name" value="NAD(P)-binding Rossmann-fold domains"/>
    <property type="match status" value="1"/>
</dbReference>
<dbReference type="Proteomes" id="UP000066284">
    <property type="component" value="Chromosome 1"/>
</dbReference>